<dbReference type="AlphaFoldDB" id="A0A150IYJ6"/>
<evidence type="ECO:0000313" key="11">
    <source>
        <dbReference type="Proteomes" id="UP000075398"/>
    </source>
</evidence>
<evidence type="ECO:0000256" key="6">
    <source>
        <dbReference type="ARBA" id="ARBA00023014"/>
    </source>
</evidence>
<feature type="binding site" evidence="8">
    <location>
        <position position="41"/>
    </location>
    <ligand>
        <name>Mg(2+)</name>
        <dbReference type="ChEBI" id="CHEBI:18420"/>
    </ligand>
</feature>
<comment type="catalytic activity">
    <reaction evidence="8">
        <text>6-carboxy-5,6,7,8-tetrahydropterin + H(+) = 7-carboxy-7-carbaguanine + NH4(+)</text>
        <dbReference type="Rhea" id="RHEA:27974"/>
        <dbReference type="ChEBI" id="CHEBI:15378"/>
        <dbReference type="ChEBI" id="CHEBI:28938"/>
        <dbReference type="ChEBI" id="CHEBI:61032"/>
        <dbReference type="ChEBI" id="CHEBI:61036"/>
        <dbReference type="EC" id="4.3.99.3"/>
    </reaction>
</comment>
<feature type="binding site" evidence="8">
    <location>
        <position position="73"/>
    </location>
    <ligand>
        <name>substrate</name>
    </ligand>
</feature>
<evidence type="ECO:0000256" key="1">
    <source>
        <dbReference type="ARBA" id="ARBA00022485"/>
    </source>
</evidence>
<evidence type="ECO:0000259" key="9">
    <source>
        <dbReference type="PROSITE" id="PS51918"/>
    </source>
</evidence>
<dbReference type="InterPro" id="IPR024924">
    <property type="entry name" value="7-CO-7-deazaguanine_synth-like"/>
</dbReference>
<feature type="binding site" evidence="8">
    <location>
        <begin position="38"/>
        <end position="40"/>
    </location>
    <ligand>
        <name>S-adenosyl-L-methionine</name>
        <dbReference type="ChEBI" id="CHEBI:59789"/>
    </ligand>
</feature>
<keyword evidence="7 8" id="KW-0456">Lyase</keyword>
<proteinExistence type="inferred from homology"/>
<dbReference type="EMBL" id="LNGC01000081">
    <property type="protein sequence ID" value="KYC50046.1"/>
    <property type="molecule type" value="Genomic_DNA"/>
</dbReference>
<reference evidence="10 11" key="1">
    <citation type="journal article" date="2016" name="ISME J.">
        <title>Chasing the elusive Euryarchaeota class WSA2: genomes reveal a uniquely fastidious methyl-reducing methanogen.</title>
        <authorList>
            <person name="Nobu M.K."/>
            <person name="Narihiro T."/>
            <person name="Kuroda K."/>
            <person name="Mei R."/>
            <person name="Liu W.T."/>
        </authorList>
    </citation>
    <scope>NUCLEOTIDE SEQUENCE [LARGE SCALE GENOMIC DNA]</scope>
    <source>
        <strain evidence="10">U1lsi0528_Bin055</strain>
    </source>
</reference>
<comment type="subunit">
    <text evidence="8">Homodimer.</text>
</comment>
<protein>
    <recommendedName>
        <fullName evidence="8">7-carboxy-7-deazaguanine synthase</fullName>
        <shortName evidence="8">CDG synthase</shortName>
        <ecNumber evidence="8">4.3.99.3</ecNumber>
    </recommendedName>
    <alternativeName>
        <fullName evidence="8">Archaeosine biosynthesis protein QueE</fullName>
    </alternativeName>
</protein>
<feature type="binding site" evidence="8">
    <location>
        <position position="28"/>
    </location>
    <ligand>
        <name>substrate</name>
    </ligand>
</feature>
<organism evidence="10 11">
    <name type="scientific">Candidatus Methanofastidiosum methylothiophilum</name>
    <dbReference type="NCBI Taxonomy" id="1705564"/>
    <lineage>
        <taxon>Archaea</taxon>
        <taxon>Methanobacteriati</taxon>
        <taxon>Methanobacteriota</taxon>
        <taxon>Stenosarchaea group</taxon>
        <taxon>Candidatus Methanofastidiosia</taxon>
        <taxon>Candidatus Methanofastidiosales</taxon>
        <taxon>Candidatus Methanofastidiosaceae</taxon>
        <taxon>Candidatus Methanofastidiosum</taxon>
    </lineage>
</organism>
<accession>A0A150IYJ6</accession>
<evidence type="ECO:0000256" key="5">
    <source>
        <dbReference type="ARBA" id="ARBA00023004"/>
    </source>
</evidence>
<evidence type="ECO:0000256" key="8">
    <source>
        <dbReference type="HAMAP-Rule" id="MF_00917"/>
    </source>
</evidence>
<dbReference type="PANTHER" id="PTHR42836">
    <property type="entry name" value="7-CARBOXY-7-DEAZAGUANINE SYNTHASE"/>
    <property type="match status" value="1"/>
</dbReference>
<dbReference type="UniPathway" id="UPA00391"/>
<dbReference type="InterPro" id="IPR058240">
    <property type="entry name" value="rSAM_sf"/>
</dbReference>
<comment type="caution">
    <text evidence="10">The sequence shown here is derived from an EMBL/GenBank/DDBJ whole genome shotgun (WGS) entry which is preliminary data.</text>
</comment>
<dbReference type="PIRSF" id="PIRSF000370">
    <property type="entry name" value="QueE"/>
    <property type="match status" value="1"/>
</dbReference>
<comment type="function">
    <text evidence="8">Catalyzes the complex heterocyclic radical-mediated conversion of 6-carboxy-5,6,7,8-tetrahydropterin (CPH4) to 7-carboxy-7-deazaguanine (CDG), a step common to the biosynthetic pathways of all 7-deazapurine-containing compounds.</text>
</comment>
<comment type="cofactor">
    <cofactor evidence="8">
        <name>Mg(2+)</name>
        <dbReference type="ChEBI" id="CHEBI:18420"/>
    </cofactor>
</comment>
<dbReference type="CDD" id="cd01335">
    <property type="entry name" value="Radical_SAM"/>
    <property type="match status" value="1"/>
</dbReference>
<keyword evidence="5 8" id="KW-0408">Iron</keyword>
<dbReference type="EC" id="4.3.99.3" evidence="8"/>
<comment type="caution">
    <text evidence="8">Lacks conserved residue(s) required for the propagation of feature annotation.</text>
</comment>
<dbReference type="InterPro" id="IPR013785">
    <property type="entry name" value="Aldolase_TIM"/>
</dbReference>
<dbReference type="PANTHER" id="PTHR42836:SF1">
    <property type="entry name" value="7-CARBOXY-7-DEAZAGUANINE SYNTHASE"/>
    <property type="match status" value="1"/>
</dbReference>
<feature type="binding site" evidence="8">
    <location>
        <position position="39"/>
    </location>
    <ligand>
        <name>[4Fe-4S] cluster</name>
        <dbReference type="ChEBI" id="CHEBI:49883"/>
        <note>4Fe-4S-S-AdoMet</note>
    </ligand>
</feature>
<gene>
    <name evidence="8" type="primary">queE</name>
    <name evidence="10" type="ORF">AMQ22_01518</name>
</gene>
<dbReference type="GO" id="GO:0051539">
    <property type="term" value="F:4 iron, 4 sulfur cluster binding"/>
    <property type="evidence" value="ECO:0007669"/>
    <property type="project" value="UniProtKB-UniRule"/>
</dbReference>
<keyword evidence="3 8" id="KW-0479">Metal-binding</keyword>
<dbReference type="Proteomes" id="UP000075398">
    <property type="component" value="Unassembled WGS sequence"/>
</dbReference>
<keyword evidence="2 8" id="KW-0949">S-adenosyl-L-methionine</keyword>
<dbReference type="GO" id="GO:0016840">
    <property type="term" value="F:carbon-nitrogen lyase activity"/>
    <property type="evidence" value="ECO:0007669"/>
    <property type="project" value="UniProtKB-UniRule"/>
</dbReference>
<comment type="pathway">
    <text evidence="8">Purine metabolism; 7-cyano-7-deazaguanine biosynthesis.</text>
</comment>
<comment type="similarity">
    <text evidence="8">Belongs to the radical SAM superfamily. 7-carboxy-7-deazaguanine synthase family.</text>
</comment>
<evidence type="ECO:0000256" key="4">
    <source>
        <dbReference type="ARBA" id="ARBA00022842"/>
    </source>
</evidence>
<dbReference type="SUPFAM" id="SSF102114">
    <property type="entry name" value="Radical SAM enzymes"/>
    <property type="match status" value="1"/>
</dbReference>
<dbReference type="SFLD" id="SFLDS00029">
    <property type="entry name" value="Radical_SAM"/>
    <property type="match status" value="1"/>
</dbReference>
<dbReference type="GO" id="GO:0000287">
    <property type="term" value="F:magnesium ion binding"/>
    <property type="evidence" value="ECO:0007669"/>
    <property type="project" value="UniProtKB-UniRule"/>
</dbReference>
<keyword evidence="6 8" id="KW-0411">Iron-sulfur</keyword>
<feature type="binding site" evidence="8">
    <location>
        <position position="36"/>
    </location>
    <ligand>
        <name>[4Fe-4S] cluster</name>
        <dbReference type="ChEBI" id="CHEBI:49883"/>
        <note>4Fe-4S-S-AdoMet</note>
    </ligand>
</feature>
<feature type="binding site" evidence="8">
    <location>
        <begin position="13"/>
        <end position="15"/>
    </location>
    <ligand>
        <name>substrate</name>
    </ligand>
</feature>
<sequence length="215" mass="24516">MSNLLISEIFFSLNGEGLEMGKPTIFVRLSGCNLDCSWCDTKYADHNTTEKNIDEILEEIEKCNNGINSVLITGGEPLTQDIEPLVDALHRKQYDISIETNGSVYKDVLLKTDFISVDIKTPSSNNETNDLVVFMKIANAIRKRNGQMKAVIADRRDYDFLNKFIQENSFNVPLIIQPCWGKLSYKELCEMYLNNPINHNNVRVLLQIHKLGEIK</sequence>
<feature type="binding site" evidence="8">
    <location>
        <position position="75"/>
    </location>
    <ligand>
        <name>S-adenosyl-L-methionine</name>
        <dbReference type="ChEBI" id="CHEBI:59789"/>
    </ligand>
</feature>
<comment type="cofactor">
    <cofactor evidence="8">
        <name>[4Fe-4S] cluster</name>
        <dbReference type="ChEBI" id="CHEBI:49883"/>
    </cofactor>
    <text evidence="8">Binds 1 [4Fe-4S] cluster. The cluster is coordinated with 3 cysteines and an exchangeable S-adenosyl-L-methionine.</text>
</comment>
<evidence type="ECO:0000256" key="7">
    <source>
        <dbReference type="ARBA" id="ARBA00023239"/>
    </source>
</evidence>
<dbReference type="InterPro" id="IPR007197">
    <property type="entry name" value="rSAM"/>
</dbReference>
<dbReference type="PROSITE" id="PS51918">
    <property type="entry name" value="RADICAL_SAM"/>
    <property type="match status" value="1"/>
</dbReference>
<keyword evidence="4 8" id="KW-0460">Magnesium</keyword>
<keyword evidence="1 8" id="KW-0004">4Fe-4S</keyword>
<dbReference type="GO" id="GO:1904047">
    <property type="term" value="F:S-adenosyl-L-methionine binding"/>
    <property type="evidence" value="ECO:0007669"/>
    <property type="project" value="UniProtKB-UniRule"/>
</dbReference>
<feature type="domain" description="Radical SAM core" evidence="9">
    <location>
        <begin position="19"/>
        <end position="215"/>
    </location>
</feature>
<dbReference type="HAMAP" id="MF_00917">
    <property type="entry name" value="QueE"/>
    <property type="match status" value="1"/>
</dbReference>
<dbReference type="Pfam" id="PF04055">
    <property type="entry name" value="Radical_SAM"/>
    <property type="match status" value="1"/>
</dbReference>
<feature type="binding site" evidence="8">
    <location>
        <position position="32"/>
    </location>
    <ligand>
        <name>[4Fe-4S] cluster</name>
        <dbReference type="ChEBI" id="CHEBI:49883"/>
        <note>4Fe-4S-S-AdoMet</note>
    </ligand>
</feature>
<name>A0A150IYJ6_9EURY</name>
<dbReference type="Gene3D" id="3.20.20.70">
    <property type="entry name" value="Aldolase class I"/>
    <property type="match status" value="1"/>
</dbReference>
<evidence type="ECO:0000256" key="3">
    <source>
        <dbReference type="ARBA" id="ARBA00022723"/>
    </source>
</evidence>
<comment type="cofactor">
    <cofactor evidence="8">
        <name>S-adenosyl-L-methionine</name>
        <dbReference type="ChEBI" id="CHEBI:59789"/>
    </cofactor>
    <text evidence="8">Binds 1 S-adenosyl-L-methionine per subunit.</text>
</comment>
<evidence type="ECO:0000313" key="10">
    <source>
        <dbReference type="EMBL" id="KYC50046.1"/>
    </source>
</evidence>
<evidence type="ECO:0000256" key="2">
    <source>
        <dbReference type="ARBA" id="ARBA00022691"/>
    </source>
</evidence>